<evidence type="ECO:0000259" key="8">
    <source>
        <dbReference type="PROSITE" id="PS50850"/>
    </source>
</evidence>
<feature type="transmembrane region" description="Helical" evidence="7">
    <location>
        <begin position="140"/>
        <end position="162"/>
    </location>
</feature>
<dbReference type="EMBL" id="JAPVES010000030">
    <property type="protein sequence ID" value="MCZ3372949.1"/>
    <property type="molecule type" value="Genomic_DNA"/>
</dbReference>
<evidence type="ECO:0000256" key="7">
    <source>
        <dbReference type="SAM" id="Phobius"/>
    </source>
</evidence>
<dbReference type="RefSeq" id="WP_245611140.1">
    <property type="nucleotide sequence ID" value="NZ_JAPVER010000018.1"/>
</dbReference>
<dbReference type="InterPro" id="IPR011701">
    <property type="entry name" value="MFS"/>
</dbReference>
<feature type="transmembrane region" description="Helical" evidence="7">
    <location>
        <begin position="268"/>
        <end position="291"/>
    </location>
</feature>
<comment type="subcellular location">
    <subcellularLocation>
        <location evidence="1">Cell membrane</location>
        <topology evidence="1">Multi-pass membrane protein</topology>
    </subcellularLocation>
</comment>
<feature type="transmembrane region" description="Helical" evidence="7">
    <location>
        <begin position="16"/>
        <end position="33"/>
    </location>
</feature>
<evidence type="ECO:0000256" key="3">
    <source>
        <dbReference type="ARBA" id="ARBA00022475"/>
    </source>
</evidence>
<feature type="transmembrane region" description="Helical" evidence="7">
    <location>
        <begin position="168"/>
        <end position="190"/>
    </location>
</feature>
<dbReference type="PROSITE" id="PS50850">
    <property type="entry name" value="MFS"/>
    <property type="match status" value="1"/>
</dbReference>
<dbReference type="Gene3D" id="1.20.1720.10">
    <property type="entry name" value="Multidrug resistance protein D"/>
    <property type="match status" value="1"/>
</dbReference>
<accession>A0A9E5A1S3</accession>
<dbReference type="Pfam" id="PF07690">
    <property type="entry name" value="MFS_1"/>
    <property type="match status" value="1"/>
</dbReference>
<dbReference type="CDD" id="cd17321">
    <property type="entry name" value="MFS_MMR_MDR_like"/>
    <property type="match status" value="1"/>
</dbReference>
<keyword evidence="6 7" id="KW-0472">Membrane</keyword>
<dbReference type="InterPro" id="IPR036259">
    <property type="entry name" value="MFS_trans_sf"/>
</dbReference>
<feature type="transmembrane region" description="Helical" evidence="7">
    <location>
        <begin position="107"/>
        <end position="128"/>
    </location>
</feature>
<feature type="transmembrane region" description="Helical" evidence="7">
    <location>
        <begin position="359"/>
        <end position="377"/>
    </location>
</feature>
<evidence type="ECO:0000256" key="6">
    <source>
        <dbReference type="ARBA" id="ARBA00023136"/>
    </source>
</evidence>
<dbReference type="PANTHER" id="PTHR42718">
    <property type="entry name" value="MAJOR FACILITATOR SUPERFAMILY MULTIDRUG TRANSPORTER MFSC"/>
    <property type="match status" value="1"/>
</dbReference>
<dbReference type="EMBL" id="JAPVER010000018">
    <property type="protein sequence ID" value="MCZ3365194.1"/>
    <property type="molecule type" value="Genomic_DNA"/>
</dbReference>
<reference evidence="10" key="1">
    <citation type="submission" date="2022-12" db="EMBL/GenBank/DDBJ databases">
        <title>Reclassification of two methanogenic archaea species isolated from the Kolyma lowland permafrost.</title>
        <authorList>
            <person name="Trubitsyn V.E."/>
            <person name="Rivkina E.M."/>
            <person name="Shcherbakova V.A."/>
        </authorList>
    </citation>
    <scope>NUCLEOTIDE SEQUENCE</scope>
    <source>
        <strain evidence="9">M2</strain>
        <strain evidence="10">MK4</strain>
    </source>
</reference>
<gene>
    <name evidence="10" type="ORF">O3H35_09920</name>
    <name evidence="9" type="ORF">O3H54_04800</name>
</gene>
<keyword evidence="4 7" id="KW-0812">Transmembrane</keyword>
<dbReference type="GO" id="GO:0022857">
    <property type="term" value="F:transmembrane transporter activity"/>
    <property type="evidence" value="ECO:0007669"/>
    <property type="project" value="InterPro"/>
</dbReference>
<feature type="transmembrane region" description="Helical" evidence="7">
    <location>
        <begin position="82"/>
        <end position="101"/>
    </location>
</feature>
<keyword evidence="11" id="KW-1185">Reference proteome</keyword>
<evidence type="ECO:0000313" key="10">
    <source>
        <dbReference type="EMBL" id="MCZ3372949.1"/>
    </source>
</evidence>
<dbReference type="PANTHER" id="PTHR42718:SF46">
    <property type="entry name" value="BLR6921 PROTEIN"/>
    <property type="match status" value="1"/>
</dbReference>
<feature type="transmembrane region" description="Helical" evidence="7">
    <location>
        <begin position="441"/>
        <end position="461"/>
    </location>
</feature>
<feature type="transmembrane region" description="Helical" evidence="7">
    <location>
        <begin position="45"/>
        <end position="70"/>
    </location>
</feature>
<feature type="transmembrane region" description="Helical" evidence="7">
    <location>
        <begin position="228"/>
        <end position="247"/>
    </location>
</feature>
<proteinExistence type="predicted"/>
<comment type="caution">
    <text evidence="10">The sequence shown here is derived from an EMBL/GenBank/DDBJ whole genome shotgun (WGS) entry which is preliminary data.</text>
</comment>
<name>A0A9E5A1S3_9EURY</name>
<organism evidence="10">
    <name type="scientific">Methanobacterium veterum</name>
    <dbReference type="NCBI Taxonomy" id="408577"/>
    <lineage>
        <taxon>Archaea</taxon>
        <taxon>Methanobacteriati</taxon>
        <taxon>Methanobacteriota</taxon>
        <taxon>Methanomada group</taxon>
        <taxon>Methanobacteria</taxon>
        <taxon>Methanobacteriales</taxon>
        <taxon>Methanobacteriaceae</taxon>
        <taxon>Methanobacterium</taxon>
    </lineage>
</organism>
<feature type="transmembrane region" description="Helical" evidence="7">
    <location>
        <begin position="202"/>
        <end position="222"/>
    </location>
</feature>
<evidence type="ECO:0000256" key="4">
    <source>
        <dbReference type="ARBA" id="ARBA00022692"/>
    </source>
</evidence>
<evidence type="ECO:0000313" key="11">
    <source>
        <dbReference type="Proteomes" id="UP001068021"/>
    </source>
</evidence>
<protein>
    <submittedName>
        <fullName evidence="10">MFS transporter</fullName>
    </submittedName>
</protein>
<feature type="transmembrane region" description="Helical" evidence="7">
    <location>
        <begin position="398"/>
        <end position="421"/>
    </location>
</feature>
<dbReference type="PRINTS" id="PR01036">
    <property type="entry name" value="TCRTETB"/>
</dbReference>
<evidence type="ECO:0000256" key="1">
    <source>
        <dbReference type="ARBA" id="ARBA00004651"/>
    </source>
</evidence>
<dbReference type="Gene3D" id="1.20.1250.20">
    <property type="entry name" value="MFS general substrate transporter like domains"/>
    <property type="match status" value="1"/>
</dbReference>
<feature type="domain" description="Major facilitator superfamily (MFS) profile" evidence="8">
    <location>
        <begin position="16"/>
        <end position="468"/>
    </location>
</feature>
<dbReference type="Proteomes" id="UP001068021">
    <property type="component" value="Unassembled WGS sequence"/>
</dbReference>
<feature type="transmembrane region" description="Helical" evidence="7">
    <location>
        <begin position="297"/>
        <end position="319"/>
    </location>
</feature>
<feature type="transmembrane region" description="Helical" evidence="7">
    <location>
        <begin position="331"/>
        <end position="353"/>
    </location>
</feature>
<keyword evidence="2" id="KW-0813">Transport</keyword>
<keyword evidence="5 7" id="KW-1133">Transmembrane helix</keyword>
<dbReference type="InterPro" id="IPR020846">
    <property type="entry name" value="MFS_dom"/>
</dbReference>
<evidence type="ECO:0000256" key="5">
    <source>
        <dbReference type="ARBA" id="ARBA00022989"/>
    </source>
</evidence>
<dbReference type="GO" id="GO:0005886">
    <property type="term" value="C:plasma membrane"/>
    <property type="evidence" value="ECO:0007669"/>
    <property type="project" value="UniProtKB-SubCell"/>
</dbReference>
<dbReference type="Proteomes" id="UP001074446">
    <property type="component" value="Unassembled WGS sequence"/>
</dbReference>
<dbReference type="SUPFAM" id="SSF103473">
    <property type="entry name" value="MFS general substrate transporter"/>
    <property type="match status" value="1"/>
</dbReference>
<sequence>MEGLGTTDEYDKKWRILLAVSIGALMVPINASITNVSLPQIAEFFMVNVATAEWVLTSYLIMFIGLVLFFARFGDFYGHERLFLGGLVGFVIASILCSLSPSIITLIIFRGLQGVTAAMILSVSMVIIEKSFPLRYLGKAMGIYSVAIAAGLAFGPAIGGIMNGLFGWRSIFLINIPIGILAFGICYFTLKRGESNKVKWDLPGTILQFTYLFLIIYALNLIENSNYAVAAVIGVLSAITFVIFVYTELKSKNPMIELKLFKNKVFSAFNACLHLNYICMYMMLFAVPFYLQKVLHLSSSISGMVLTASPIVMMLMATVSGSLSDRIGSRIPVFFGSVICIAAMLSMTQLTVSSSAIDVFWRLALLGLGTALFQAPANKTLMSTLSHKNAGMASGIIATVRDMGMVFAVCYAGLLINSAISPQLMLQNQLFSGAAVDLTTGIHRVVLFGAILSTLMALMSFTGVENKRKAISNYGGSFRHIRSIFEERTKKYLENILNGASK</sequence>
<dbReference type="AlphaFoldDB" id="A0A9E5A1S3"/>
<evidence type="ECO:0000313" key="9">
    <source>
        <dbReference type="EMBL" id="MCZ3365194.1"/>
    </source>
</evidence>
<keyword evidence="3" id="KW-1003">Cell membrane</keyword>
<evidence type="ECO:0000256" key="2">
    <source>
        <dbReference type="ARBA" id="ARBA00022448"/>
    </source>
</evidence>